<sequence>MVAVIDVPAEDVASLQRYEDLVLPLLARHGGELERRLRSADGTTEVHVLAFASDAAYRGYLADPERTAHRVLVDGVPVQTRVLEGMVDVR</sequence>
<dbReference type="Proteomes" id="UP000001382">
    <property type="component" value="Chromosome"/>
</dbReference>
<dbReference type="InterPro" id="IPR011008">
    <property type="entry name" value="Dimeric_a/b-barrel"/>
</dbReference>
<reference evidence="1 2" key="1">
    <citation type="journal article" date="2010" name="Stand. Genomic Sci.">
        <title>Complete genome sequence of Geodermatophilus obscurus type strain (G-20).</title>
        <authorList>
            <person name="Ivanova N."/>
            <person name="Sikorski J."/>
            <person name="Jando M."/>
            <person name="Munk C."/>
            <person name="Lapidus A."/>
            <person name="Glavina Del Rio T."/>
            <person name="Copeland A."/>
            <person name="Tice H."/>
            <person name="Cheng J.-F."/>
            <person name="Lucas S."/>
            <person name="Chen F."/>
            <person name="Nolan M."/>
            <person name="Bruce D."/>
            <person name="Goodwin L."/>
            <person name="Pitluck S."/>
            <person name="Mavromatis K."/>
            <person name="Mikhailova N."/>
            <person name="Pati A."/>
            <person name="Chen A."/>
            <person name="Palaniappan K."/>
            <person name="Land M."/>
            <person name="Hauser L."/>
            <person name="Chang Y.-J."/>
            <person name="Jeffries C.D."/>
            <person name="Meincke L."/>
            <person name="Brettin T."/>
            <person name="Detter J.C."/>
            <person name="Detter J.C."/>
            <person name="Rohde M."/>
            <person name="Goeker M."/>
            <person name="Bristow J."/>
            <person name="Eisen J.A."/>
            <person name="Markowitz V."/>
            <person name="Hugenholtz P."/>
            <person name="Kyrpides N.C."/>
            <person name="Klenk H.-P."/>
        </authorList>
    </citation>
    <scope>NUCLEOTIDE SEQUENCE [LARGE SCALE GENOMIC DNA]</scope>
    <source>
        <strain evidence="2">ATCC 25078 / DSM 43160 / JCM 3152 / KCC A-0152 / KCTC 9177 / NBRC 13315 / NRRL B-3577 / G-20</strain>
    </source>
</reference>
<proteinExistence type="predicted"/>
<dbReference type="SUPFAM" id="SSF54909">
    <property type="entry name" value="Dimeric alpha+beta barrel"/>
    <property type="match status" value="1"/>
</dbReference>
<dbReference type="EMBL" id="CP001867">
    <property type="protein sequence ID" value="ADB76983.1"/>
    <property type="molecule type" value="Genomic_DNA"/>
</dbReference>
<evidence type="ECO:0000313" key="1">
    <source>
        <dbReference type="EMBL" id="ADB76983.1"/>
    </source>
</evidence>
<dbReference type="AlphaFoldDB" id="D2SGB5"/>
<protein>
    <recommendedName>
        <fullName evidence="3">Antibiotic biosynthesis monooxygenase</fullName>
    </recommendedName>
</protein>
<evidence type="ECO:0008006" key="3">
    <source>
        <dbReference type="Google" id="ProtNLM"/>
    </source>
</evidence>
<dbReference type="HOGENOM" id="CLU_179779_0_0_11"/>
<accession>D2SGB5</accession>
<name>D2SGB5_GEOOG</name>
<evidence type="ECO:0000313" key="2">
    <source>
        <dbReference type="Proteomes" id="UP000001382"/>
    </source>
</evidence>
<reference evidence="2" key="2">
    <citation type="submission" date="2010-01" db="EMBL/GenBank/DDBJ databases">
        <title>The complete genome of Geodermatophilus obscurus DSM 43160.</title>
        <authorList>
            <consortium name="US DOE Joint Genome Institute (JGI-PGF)"/>
            <person name="Lucas S."/>
            <person name="Copeland A."/>
            <person name="Lapidus A."/>
            <person name="Glavina del Rio T."/>
            <person name="Dalin E."/>
            <person name="Tice H."/>
            <person name="Bruce D."/>
            <person name="Goodwin L."/>
            <person name="Pitluck S."/>
            <person name="Kyrpides N."/>
            <person name="Mavromatis K."/>
            <person name="Ivanova N."/>
            <person name="Munk A.C."/>
            <person name="Brettin T."/>
            <person name="Detter J.C."/>
            <person name="Han C."/>
            <person name="Larimer F."/>
            <person name="Land M."/>
            <person name="Hauser L."/>
            <person name="Markowitz V."/>
            <person name="Cheng J.-F."/>
            <person name="Hugenholtz P."/>
            <person name="Woyke T."/>
            <person name="Wu D."/>
            <person name="Jando M."/>
            <person name="Schneider S."/>
            <person name="Klenk H.-P."/>
            <person name="Eisen J.A."/>
        </authorList>
    </citation>
    <scope>NUCLEOTIDE SEQUENCE [LARGE SCALE GENOMIC DNA]</scope>
    <source>
        <strain evidence="2">ATCC 25078 / DSM 43160 / JCM 3152 / KCC A-0152 / KCTC 9177 / NBRC 13315 / NRRL B-3577 / G-20</strain>
    </source>
</reference>
<gene>
    <name evidence="1" type="ordered locus">Gobs_4429</name>
</gene>
<dbReference type="eggNOG" id="COG0456">
    <property type="taxonomic scope" value="Bacteria"/>
</dbReference>
<organism evidence="1 2">
    <name type="scientific">Geodermatophilus obscurus (strain ATCC 25078 / DSM 43160 / JCM 3152 / CCUG 61914 / KCC A-0152 / KCTC 9177 / NBRC 13315 / NRRL B-3577 / G-20)</name>
    <dbReference type="NCBI Taxonomy" id="526225"/>
    <lineage>
        <taxon>Bacteria</taxon>
        <taxon>Bacillati</taxon>
        <taxon>Actinomycetota</taxon>
        <taxon>Actinomycetes</taxon>
        <taxon>Geodermatophilales</taxon>
        <taxon>Geodermatophilaceae</taxon>
        <taxon>Geodermatophilus</taxon>
    </lineage>
</organism>
<dbReference type="KEGG" id="gob:Gobs_4429"/>
<keyword evidence="2" id="KW-1185">Reference proteome</keyword>